<protein>
    <submittedName>
        <fullName evidence="1">Uncharacterized protein</fullName>
    </submittedName>
</protein>
<comment type="caution">
    <text evidence="1">The sequence shown here is derived from an EMBL/GenBank/DDBJ whole genome shotgun (WGS) entry which is preliminary data.</text>
</comment>
<proteinExistence type="predicted"/>
<dbReference type="AlphaFoldDB" id="X0ZPT3"/>
<gene>
    <name evidence="1" type="ORF">S01H4_15822</name>
</gene>
<sequence length="112" mass="13854">KQLVEKWMEELRTELEELDTSREEIDEFNFKIEKLRIIEDMTKRAGPKEEPKRIDDIVEKCRDERKWLEEGRDEKKKTIMDPEIELEILFRKQVIRCLERLYSRREGKDEQK</sequence>
<reference evidence="1" key="1">
    <citation type="journal article" date="2014" name="Front. Microbiol.">
        <title>High frequency of phylogenetically diverse reductive dehalogenase-homologous genes in deep subseafloor sedimentary metagenomes.</title>
        <authorList>
            <person name="Kawai M."/>
            <person name="Futagami T."/>
            <person name="Toyoda A."/>
            <person name="Takaki Y."/>
            <person name="Nishi S."/>
            <person name="Hori S."/>
            <person name="Arai W."/>
            <person name="Tsubouchi T."/>
            <person name="Morono Y."/>
            <person name="Uchiyama I."/>
            <person name="Ito T."/>
            <person name="Fujiyama A."/>
            <person name="Inagaki F."/>
            <person name="Takami H."/>
        </authorList>
    </citation>
    <scope>NUCLEOTIDE SEQUENCE</scope>
    <source>
        <strain evidence="1">Expedition CK06-06</strain>
    </source>
</reference>
<evidence type="ECO:0000313" key="1">
    <source>
        <dbReference type="EMBL" id="GAG71750.1"/>
    </source>
</evidence>
<accession>X0ZPT3</accession>
<organism evidence="1">
    <name type="scientific">marine sediment metagenome</name>
    <dbReference type="NCBI Taxonomy" id="412755"/>
    <lineage>
        <taxon>unclassified sequences</taxon>
        <taxon>metagenomes</taxon>
        <taxon>ecological metagenomes</taxon>
    </lineage>
</organism>
<name>X0ZPT3_9ZZZZ</name>
<dbReference type="EMBL" id="BART01006936">
    <property type="protein sequence ID" value="GAG71750.1"/>
    <property type="molecule type" value="Genomic_DNA"/>
</dbReference>
<feature type="non-terminal residue" evidence="1">
    <location>
        <position position="1"/>
    </location>
</feature>